<reference evidence="4 5" key="1">
    <citation type="submission" date="2018-05" db="EMBL/GenBank/DDBJ databases">
        <title>Rhodohalobacter halophilus gen. nov., sp. nov., a moderately halophilic member of the family Balneolaceae.</title>
        <authorList>
            <person name="Liu Z.-W."/>
        </authorList>
    </citation>
    <scope>NUCLEOTIDE SEQUENCE [LARGE SCALE GENOMIC DNA]</scope>
    <source>
        <strain evidence="4 5">8A47</strain>
    </source>
</reference>
<dbReference type="SMART" id="SM00487">
    <property type="entry name" value="DEXDc"/>
    <property type="match status" value="1"/>
</dbReference>
<dbReference type="InterPro" id="IPR038718">
    <property type="entry name" value="SNF2-like_sf"/>
</dbReference>
<dbReference type="Proteomes" id="UP000245533">
    <property type="component" value="Unassembled WGS sequence"/>
</dbReference>
<evidence type="ECO:0000313" key="4">
    <source>
        <dbReference type="EMBL" id="PWN06472.1"/>
    </source>
</evidence>
<sequence>MIKRYSSRSHKIDESFLNEKLRSAESYDRIAGYFSSSILEVAGEAIEQIPGKVRIICNSDLQQQDVATARAAEMAIRKEWTSKVEMEKLEKANPRLRRLFKLLKSGKMEVRVLPSEEFGLIHGKAGLITQKDGSQLAFMGSTNETYSAWKLNYEMLWEDSSDEAIDWVKKEFNGLWNHPSAVPLSDFVIEDIGRISKRVVIRKEEWEEDGDPAGAVVETPVYRKEYGLWPHQKYFVKVAWDEFQSGRGARFVLADQVGLGKTIQLALTALLIALKTKGPILVIAPKTLIWQWQEEMKHLLNMPSAVWDGRQWVDENGISYPSSGRESVTNCPRRVGILSQGLIVQAGEIPDYLLNQHYECVIVDECHRARRKNLKKDGENEPIQPNNMMDFLLKISPKTNNMLLATATPVQLYPIEAFDLLTILNRGSDHVIGDELSIWKRDKAYTLELIQGKQDVPEDVNEIWDWVRNPLPPANEKAQLFGLIRRRLQKSPTDSVATGPEFNDLNPADKRRLQSNVESIFSEHNPFIRHIIRRERKFLEETIDPKTNEPFLKPVRVRLHGEADHEAVTLPGYLRDAYQSAEEFCDELGERMRAAGFMRTMLLRRMGSSIQAGKNTAIKFLGNQFQDLEAEEEDYVSSINDTETQKVETEEDQSIITSEMTDKEREILIRLISQLDSHKDKDPKYASLKEYLFKKNWLQLGCIVFSQYHDTIRYMADQLSEEFPEIEIAIYAGGNKSGIIKKGEFKPEKKETIKARVQRGELKLLFGTDSASEGLNLQRLGTLINLDLPWNPTRLEQRKGRIQRIGQTRDVVDVYNMRYKDSVEDRVHELLSDRLEGIYDLFGQLPDVLEDVWIEVAIGEKKQAEKIINQVPKEHPFEMRYHQIENIDWETCERVLFEDDKKEQLLKGWS</sequence>
<dbReference type="InterPro" id="IPR014001">
    <property type="entry name" value="Helicase_ATP-bd"/>
</dbReference>
<dbReference type="NCBIfam" id="NF042964">
    <property type="entry name" value="phospholipD_antiphage"/>
    <property type="match status" value="1"/>
</dbReference>
<dbReference type="InterPro" id="IPR027417">
    <property type="entry name" value="P-loop_NTPase"/>
</dbReference>
<dbReference type="PANTHER" id="PTHR45766:SF6">
    <property type="entry name" value="SWI_SNF-RELATED MATRIX-ASSOCIATED ACTIN-DEPENDENT REGULATOR OF CHROMATIN SUBFAMILY A-LIKE PROTEIN 1"/>
    <property type="match status" value="1"/>
</dbReference>
<dbReference type="PANTHER" id="PTHR45766">
    <property type="entry name" value="DNA ANNEALING HELICASE AND ENDONUCLEASE ZRANB3 FAMILY MEMBER"/>
    <property type="match status" value="1"/>
</dbReference>
<keyword evidence="4" id="KW-0547">Nucleotide-binding</keyword>
<dbReference type="InterPro" id="IPR001650">
    <property type="entry name" value="Helicase_C-like"/>
</dbReference>
<dbReference type="InterPro" id="IPR049952">
    <property type="entry name" value="PhospholipD-like_anti-phage"/>
</dbReference>
<dbReference type="SUPFAM" id="SSF52540">
    <property type="entry name" value="P-loop containing nucleoside triphosphate hydrolases"/>
    <property type="match status" value="2"/>
</dbReference>
<accession>A0A316TVG8</accession>
<dbReference type="PROSITE" id="PS51192">
    <property type="entry name" value="HELICASE_ATP_BIND_1"/>
    <property type="match status" value="1"/>
</dbReference>
<dbReference type="SMART" id="SM00490">
    <property type="entry name" value="HELICc"/>
    <property type="match status" value="1"/>
</dbReference>
<dbReference type="SUPFAM" id="SSF56024">
    <property type="entry name" value="Phospholipase D/nuclease"/>
    <property type="match status" value="1"/>
</dbReference>
<gene>
    <name evidence="4" type="ORF">DDZ15_08085</name>
</gene>
<comment type="caution">
    <text evidence="4">The sequence shown here is derived from an EMBL/GenBank/DDBJ whole genome shotgun (WGS) entry which is preliminary data.</text>
</comment>
<dbReference type="PROSITE" id="PS51194">
    <property type="entry name" value="HELICASE_CTER"/>
    <property type="match status" value="1"/>
</dbReference>
<dbReference type="InterPro" id="IPR025202">
    <property type="entry name" value="PLD-like_dom"/>
</dbReference>
<keyword evidence="5" id="KW-1185">Reference proteome</keyword>
<dbReference type="AlphaFoldDB" id="A0A316TVG8"/>
<dbReference type="Pfam" id="PF13091">
    <property type="entry name" value="PLDc_2"/>
    <property type="match status" value="1"/>
</dbReference>
<dbReference type="GO" id="GO:0004386">
    <property type="term" value="F:helicase activity"/>
    <property type="evidence" value="ECO:0007669"/>
    <property type="project" value="UniProtKB-KW"/>
</dbReference>
<dbReference type="Pfam" id="PF00176">
    <property type="entry name" value="SNF2-rel_dom"/>
    <property type="match status" value="1"/>
</dbReference>
<dbReference type="Pfam" id="PF00271">
    <property type="entry name" value="Helicase_C"/>
    <property type="match status" value="1"/>
</dbReference>
<dbReference type="EMBL" id="QGGB01000006">
    <property type="protein sequence ID" value="PWN06472.1"/>
    <property type="molecule type" value="Genomic_DNA"/>
</dbReference>
<dbReference type="InterPro" id="IPR000330">
    <property type="entry name" value="SNF2_N"/>
</dbReference>
<protein>
    <submittedName>
        <fullName evidence="4">Helicase SNF2</fullName>
    </submittedName>
</protein>
<keyword evidence="1" id="KW-0378">Hydrolase</keyword>
<name>A0A316TVG8_9BACT</name>
<evidence type="ECO:0000313" key="5">
    <source>
        <dbReference type="Proteomes" id="UP000245533"/>
    </source>
</evidence>
<dbReference type="GO" id="GO:0005524">
    <property type="term" value="F:ATP binding"/>
    <property type="evidence" value="ECO:0007669"/>
    <property type="project" value="InterPro"/>
</dbReference>
<feature type="domain" description="Helicase C-terminal" evidence="3">
    <location>
        <begin position="692"/>
        <end position="853"/>
    </location>
</feature>
<keyword evidence="4" id="KW-0347">Helicase</keyword>
<evidence type="ECO:0000259" key="2">
    <source>
        <dbReference type="PROSITE" id="PS51192"/>
    </source>
</evidence>
<dbReference type="InterPro" id="IPR049730">
    <property type="entry name" value="SNF2/RAD54-like_C"/>
</dbReference>
<keyword evidence="4" id="KW-0067">ATP-binding</keyword>
<dbReference type="Gene3D" id="3.40.50.300">
    <property type="entry name" value="P-loop containing nucleotide triphosphate hydrolases"/>
    <property type="match status" value="1"/>
</dbReference>
<dbReference type="Gene3D" id="3.40.50.10810">
    <property type="entry name" value="Tandem AAA-ATPase domain"/>
    <property type="match status" value="1"/>
</dbReference>
<feature type="domain" description="Helicase ATP-binding" evidence="2">
    <location>
        <begin position="242"/>
        <end position="427"/>
    </location>
</feature>
<evidence type="ECO:0000259" key="3">
    <source>
        <dbReference type="PROSITE" id="PS51194"/>
    </source>
</evidence>
<dbReference type="RefSeq" id="WP_109646586.1">
    <property type="nucleotide sequence ID" value="NZ_QGGB01000006.1"/>
</dbReference>
<dbReference type="CDD" id="cd18793">
    <property type="entry name" value="SF2_C_SNF"/>
    <property type="match status" value="1"/>
</dbReference>
<organism evidence="4 5">
    <name type="scientific">Rhodohalobacter mucosus</name>
    <dbReference type="NCBI Taxonomy" id="2079485"/>
    <lineage>
        <taxon>Bacteria</taxon>
        <taxon>Pseudomonadati</taxon>
        <taxon>Balneolota</taxon>
        <taxon>Balneolia</taxon>
        <taxon>Balneolales</taxon>
        <taxon>Balneolaceae</taxon>
        <taxon>Rhodohalobacter</taxon>
    </lineage>
</organism>
<proteinExistence type="predicted"/>
<dbReference type="GO" id="GO:0016787">
    <property type="term" value="F:hydrolase activity"/>
    <property type="evidence" value="ECO:0007669"/>
    <property type="project" value="UniProtKB-KW"/>
</dbReference>
<dbReference type="CDD" id="cd09179">
    <property type="entry name" value="PLDc_N_DEXD_a"/>
    <property type="match status" value="1"/>
</dbReference>
<dbReference type="OrthoDB" id="9814088at2"/>
<evidence type="ECO:0000256" key="1">
    <source>
        <dbReference type="ARBA" id="ARBA00022801"/>
    </source>
</evidence>
<dbReference type="Gene3D" id="3.30.870.10">
    <property type="entry name" value="Endonuclease Chain A"/>
    <property type="match status" value="1"/>
</dbReference>